<gene>
    <name evidence="3" type="ORF">TASK_LOCUS2740</name>
</gene>
<feature type="transmembrane region" description="Helical" evidence="2">
    <location>
        <begin position="51"/>
        <end position="69"/>
    </location>
</feature>
<name>A0A0R3VZ95_TAEAS</name>
<sequence length="105" mass="11590">MRALSETERDLRTDRTHNAADASSRLLARSFARKWQSGSDHAKSYLTRHQITGFVVTVSAVCLIPWHVMKCGADMRSVLSCVLASCPDIVVVIVTTTEGDLSDRI</sequence>
<dbReference type="WBParaSite" id="TASK_0000273901-mRNA-1">
    <property type="protein sequence ID" value="TASK_0000273901-mRNA-1"/>
    <property type="gene ID" value="TASK_0000273901"/>
</dbReference>
<evidence type="ECO:0000256" key="2">
    <source>
        <dbReference type="SAM" id="Phobius"/>
    </source>
</evidence>
<keyword evidence="2" id="KW-0472">Membrane</keyword>
<evidence type="ECO:0000256" key="1">
    <source>
        <dbReference type="SAM" id="MobiDB-lite"/>
    </source>
</evidence>
<evidence type="ECO:0000313" key="5">
    <source>
        <dbReference type="WBParaSite" id="TASK_0000273901-mRNA-1"/>
    </source>
</evidence>
<keyword evidence="2" id="KW-0812">Transmembrane</keyword>
<feature type="compositionally biased region" description="Basic and acidic residues" evidence="1">
    <location>
        <begin position="1"/>
        <end position="18"/>
    </location>
</feature>
<protein>
    <submittedName>
        <fullName evidence="5">Transposase</fullName>
    </submittedName>
</protein>
<keyword evidence="4" id="KW-1185">Reference proteome</keyword>
<evidence type="ECO:0000313" key="4">
    <source>
        <dbReference type="Proteomes" id="UP000282613"/>
    </source>
</evidence>
<keyword evidence="2" id="KW-1133">Transmembrane helix</keyword>
<organism evidence="5">
    <name type="scientific">Taenia asiatica</name>
    <name type="common">Asian tapeworm</name>
    <dbReference type="NCBI Taxonomy" id="60517"/>
    <lineage>
        <taxon>Eukaryota</taxon>
        <taxon>Metazoa</taxon>
        <taxon>Spiralia</taxon>
        <taxon>Lophotrochozoa</taxon>
        <taxon>Platyhelminthes</taxon>
        <taxon>Cestoda</taxon>
        <taxon>Eucestoda</taxon>
        <taxon>Cyclophyllidea</taxon>
        <taxon>Taeniidae</taxon>
        <taxon>Taenia</taxon>
    </lineage>
</organism>
<dbReference type="Proteomes" id="UP000282613">
    <property type="component" value="Unassembled WGS sequence"/>
</dbReference>
<evidence type="ECO:0000313" key="3">
    <source>
        <dbReference type="EMBL" id="VDK26019.1"/>
    </source>
</evidence>
<dbReference type="EMBL" id="UYRS01002778">
    <property type="protein sequence ID" value="VDK26019.1"/>
    <property type="molecule type" value="Genomic_DNA"/>
</dbReference>
<dbReference type="AlphaFoldDB" id="A0A0R3VZ95"/>
<feature type="region of interest" description="Disordered" evidence="1">
    <location>
        <begin position="1"/>
        <end position="20"/>
    </location>
</feature>
<reference evidence="3 4" key="2">
    <citation type="submission" date="2018-11" db="EMBL/GenBank/DDBJ databases">
        <authorList>
            <consortium name="Pathogen Informatics"/>
        </authorList>
    </citation>
    <scope>NUCLEOTIDE SEQUENCE [LARGE SCALE GENOMIC DNA]</scope>
</reference>
<accession>A0A0R3VZ95</accession>
<proteinExistence type="predicted"/>
<reference evidence="5" key="1">
    <citation type="submission" date="2017-02" db="UniProtKB">
        <authorList>
            <consortium name="WormBaseParasite"/>
        </authorList>
    </citation>
    <scope>IDENTIFICATION</scope>
</reference>